<evidence type="ECO:0000313" key="1">
    <source>
        <dbReference type="EMBL" id="KAK5092160.1"/>
    </source>
</evidence>
<dbReference type="Proteomes" id="UP001345013">
    <property type="component" value="Unassembled WGS sequence"/>
</dbReference>
<evidence type="ECO:0008006" key="3">
    <source>
        <dbReference type="Google" id="ProtNLM"/>
    </source>
</evidence>
<name>A0ABR0K8T6_9EURO</name>
<dbReference type="InterPro" id="IPR005152">
    <property type="entry name" value="Lipase_secreted"/>
</dbReference>
<proteinExistence type="predicted"/>
<dbReference type="PANTHER" id="PTHR34853">
    <property type="match status" value="1"/>
</dbReference>
<evidence type="ECO:0000313" key="2">
    <source>
        <dbReference type="Proteomes" id="UP001345013"/>
    </source>
</evidence>
<dbReference type="Gene3D" id="3.40.50.1820">
    <property type="entry name" value="alpha/beta hydrolase"/>
    <property type="match status" value="2"/>
</dbReference>
<sequence>MVADQRPSIAAVLLLCTQTRGALLQSQNSTWNSTFSLTQAQIDAANISAATAHNVEVALNYERTNGAGGLIQEDRFYDLPDDFDWDNRPAPGTVLKVEQNTNTSFYTLPPSVSMSRLLYMSETLNGTSSPASAYVLWPYLPKTYSKLTSSSGASSSDQTVYPVIGFAHGTSGQTRACAPSHLRGLWGDFSQQFPLALSGYAVVAPDYEALGVADLVSPYFVLPSQANDLYHAVAAAQSTWGDVLSKEFVLFGHSQGGGVTWSAAQRQVQRPVDGYLGTVAAAPFTDILGIIEADAQAQNNGRVTAIAQGLDSVLANFTLTDWLTEDGIKRLQLLQEIQGCGLVGATLFSAEGGTVQILKDGWNLTEAARWYNATAANGDRDFAGPMLVLQGTEDANANEPVVTRSVKSTCAMFPEKQLHYIRYEGISHTPVLYAGQHVYLDWIRDRFEGVEMAKGCVQETYNPVRGLKNIVRDQNWFLMYDLYGV</sequence>
<accession>A0ABR0K8T6</accession>
<reference evidence="1 2" key="1">
    <citation type="submission" date="2023-08" db="EMBL/GenBank/DDBJ databases">
        <title>Black Yeasts Isolated from many extreme environments.</title>
        <authorList>
            <person name="Coleine C."/>
            <person name="Stajich J.E."/>
            <person name="Selbmann L."/>
        </authorList>
    </citation>
    <scope>NUCLEOTIDE SEQUENCE [LARGE SCALE GENOMIC DNA]</scope>
    <source>
        <strain evidence="1 2">CCFEE 5885</strain>
    </source>
</reference>
<protein>
    <recommendedName>
        <fullName evidence="3">Secretory lipase</fullName>
    </recommendedName>
</protein>
<dbReference type="Pfam" id="PF03583">
    <property type="entry name" value="LIP"/>
    <property type="match status" value="1"/>
</dbReference>
<dbReference type="PANTHER" id="PTHR34853:SF1">
    <property type="entry name" value="LIPASE 5"/>
    <property type="match status" value="1"/>
</dbReference>
<comment type="caution">
    <text evidence="1">The sequence shown here is derived from an EMBL/GenBank/DDBJ whole genome shotgun (WGS) entry which is preliminary data.</text>
</comment>
<dbReference type="SUPFAM" id="SSF53474">
    <property type="entry name" value="alpha/beta-Hydrolases"/>
    <property type="match status" value="1"/>
</dbReference>
<dbReference type="InterPro" id="IPR029058">
    <property type="entry name" value="AB_hydrolase_fold"/>
</dbReference>
<keyword evidence="2" id="KW-1185">Reference proteome</keyword>
<organism evidence="1 2">
    <name type="scientific">Lithohypha guttulata</name>
    <dbReference type="NCBI Taxonomy" id="1690604"/>
    <lineage>
        <taxon>Eukaryota</taxon>
        <taxon>Fungi</taxon>
        <taxon>Dikarya</taxon>
        <taxon>Ascomycota</taxon>
        <taxon>Pezizomycotina</taxon>
        <taxon>Eurotiomycetes</taxon>
        <taxon>Chaetothyriomycetidae</taxon>
        <taxon>Chaetothyriales</taxon>
        <taxon>Trichomeriaceae</taxon>
        <taxon>Lithohypha</taxon>
    </lineage>
</organism>
<dbReference type="EMBL" id="JAVRRG010000063">
    <property type="protein sequence ID" value="KAK5092160.1"/>
    <property type="molecule type" value="Genomic_DNA"/>
</dbReference>
<gene>
    <name evidence="1" type="ORF">LTR24_005502</name>
</gene>